<protein>
    <recommendedName>
        <fullName evidence="4">AAA+ ATPase domain-containing protein</fullName>
    </recommendedName>
</protein>
<keyword evidence="2" id="KW-0067">ATP-binding</keyword>
<evidence type="ECO:0000313" key="6">
    <source>
        <dbReference type="Proteomes" id="UP001165080"/>
    </source>
</evidence>
<accession>A0A9W6F0B9</accession>
<dbReference type="Proteomes" id="UP001165080">
    <property type="component" value="Unassembled WGS sequence"/>
</dbReference>
<dbReference type="GO" id="GO:0005524">
    <property type="term" value="F:ATP binding"/>
    <property type="evidence" value="ECO:0007669"/>
    <property type="project" value="UniProtKB-KW"/>
</dbReference>
<dbReference type="PANTHER" id="PTHR20953:SF3">
    <property type="entry name" value="P-LOOP CONTAINING NUCLEOSIDE TRIPHOSPHATE HYDROLASES SUPERFAMILY PROTEIN"/>
    <property type="match status" value="1"/>
</dbReference>
<feature type="region of interest" description="Disordered" evidence="3">
    <location>
        <begin position="705"/>
        <end position="751"/>
    </location>
</feature>
<feature type="region of interest" description="Disordered" evidence="3">
    <location>
        <begin position="448"/>
        <end position="492"/>
    </location>
</feature>
<dbReference type="Pfam" id="PF25516">
    <property type="entry name" value="PTPase"/>
    <property type="match status" value="1"/>
</dbReference>
<evidence type="ECO:0000256" key="1">
    <source>
        <dbReference type="ARBA" id="ARBA00022741"/>
    </source>
</evidence>
<dbReference type="InterPro" id="IPR027417">
    <property type="entry name" value="P-loop_NTPase"/>
</dbReference>
<dbReference type="EMBL" id="BRXU01000004">
    <property type="protein sequence ID" value="GLC51539.1"/>
    <property type="molecule type" value="Genomic_DNA"/>
</dbReference>
<keyword evidence="6" id="KW-1185">Reference proteome</keyword>
<evidence type="ECO:0000259" key="4">
    <source>
        <dbReference type="SMART" id="SM00382"/>
    </source>
</evidence>
<dbReference type="Gene3D" id="3.40.50.300">
    <property type="entry name" value="P-loop containing nucleotide triphosphate hydrolases"/>
    <property type="match status" value="1"/>
</dbReference>
<gene>
    <name evidence="5" type="primary">PLEST004848</name>
    <name evidence="5" type="ORF">PLESTB_000513300</name>
</gene>
<reference evidence="5 6" key="1">
    <citation type="journal article" date="2023" name="Commun. Biol.">
        <title>Reorganization of the ancestral sex-determining regions during the evolution of trioecy in Pleodorina starrii.</title>
        <authorList>
            <person name="Takahashi K."/>
            <person name="Suzuki S."/>
            <person name="Kawai-Toyooka H."/>
            <person name="Yamamoto K."/>
            <person name="Hamaji T."/>
            <person name="Ootsuki R."/>
            <person name="Yamaguchi H."/>
            <person name="Kawachi M."/>
            <person name="Higashiyama T."/>
            <person name="Nozaki H."/>
        </authorList>
    </citation>
    <scope>NUCLEOTIDE SEQUENCE [LARGE SCALE GENOMIC DNA]</scope>
    <source>
        <strain evidence="5 6">NIES-4479</strain>
    </source>
</reference>
<feature type="region of interest" description="Disordered" evidence="3">
    <location>
        <begin position="530"/>
        <end position="571"/>
    </location>
</feature>
<dbReference type="SMART" id="SM00382">
    <property type="entry name" value="AAA"/>
    <property type="match status" value="1"/>
</dbReference>
<dbReference type="Pfam" id="PF19568">
    <property type="entry name" value="Spore_III_AA"/>
    <property type="match status" value="1"/>
</dbReference>
<feature type="compositionally biased region" description="Basic and acidic residues" evidence="3">
    <location>
        <begin position="554"/>
        <end position="563"/>
    </location>
</feature>
<feature type="region of interest" description="Disordered" evidence="3">
    <location>
        <begin position="908"/>
        <end position="941"/>
    </location>
</feature>
<dbReference type="SUPFAM" id="SSF52540">
    <property type="entry name" value="P-loop containing nucleoside triphosphate hydrolases"/>
    <property type="match status" value="1"/>
</dbReference>
<evidence type="ECO:0000256" key="3">
    <source>
        <dbReference type="SAM" id="MobiDB-lite"/>
    </source>
</evidence>
<feature type="compositionally biased region" description="Low complexity" evidence="3">
    <location>
        <begin position="530"/>
        <end position="546"/>
    </location>
</feature>
<proteinExistence type="predicted"/>
<feature type="compositionally biased region" description="Gly residues" evidence="3">
    <location>
        <begin position="918"/>
        <end position="937"/>
    </location>
</feature>
<evidence type="ECO:0000313" key="5">
    <source>
        <dbReference type="EMBL" id="GLC51539.1"/>
    </source>
</evidence>
<dbReference type="InterPro" id="IPR003593">
    <property type="entry name" value="AAA+_ATPase"/>
</dbReference>
<feature type="compositionally biased region" description="Low complexity" evidence="3">
    <location>
        <begin position="448"/>
        <end position="478"/>
    </location>
</feature>
<name>A0A9W6F0B9_9CHLO</name>
<organism evidence="5 6">
    <name type="scientific">Pleodorina starrii</name>
    <dbReference type="NCBI Taxonomy" id="330485"/>
    <lineage>
        <taxon>Eukaryota</taxon>
        <taxon>Viridiplantae</taxon>
        <taxon>Chlorophyta</taxon>
        <taxon>core chlorophytes</taxon>
        <taxon>Chlorophyceae</taxon>
        <taxon>CS clade</taxon>
        <taxon>Chlamydomonadales</taxon>
        <taxon>Volvocaceae</taxon>
        <taxon>Pleodorina</taxon>
    </lineage>
</organism>
<feature type="domain" description="AAA+ ATPase" evidence="4">
    <location>
        <begin position="201"/>
        <end position="357"/>
    </location>
</feature>
<dbReference type="PANTHER" id="PTHR20953">
    <property type="entry name" value="KINASE-RELATED"/>
    <property type="match status" value="1"/>
</dbReference>
<dbReference type="InterPro" id="IPR058670">
    <property type="entry name" value="PTPase_dom"/>
</dbReference>
<comment type="caution">
    <text evidence="5">The sequence shown here is derived from an EMBL/GenBank/DDBJ whole genome shotgun (WGS) entry which is preliminary data.</text>
</comment>
<dbReference type="AlphaFoldDB" id="A0A9W6F0B9"/>
<sequence length="977" mass="99936">MSRLRLRHRTAPSCQRLALPLICQPLTAQPRLGLSSTAPCSAHGVSIGIATVTTAAADAAEDDVPSIAQQPISDVSPSPVPLDPELKQLLQLLPPAVRSVLERRPDVEQLVEVVMDLGRPPSARFPHGDVDLSARPMTAEDLAQAVAQVGRFDGDNRAGINSTLHRISAIRNRAGRVVGLTCRVGRAVPGAAELVRDLVLAGHSVLLLGRPGVGKTTALREVCRIAADESRQRVVIVDTSNEIGGDGDVPHPSIGGARRMQVPRPEAQHAVMVEAVENHMPQVVVIDEISTLAECSAARTIAQRGVQLVATAHGGRLENVIKNPTLADLVGGIQSVTLGDEEARRRGVQKSVLERAAPPTFDVAVEMEERGRWRVHLDVGSAVDTILAGGEASGQVRLLDGTGRVTRANYMGTVRRTDGSGVTTTSEWWADEAGEREPLLWPLRQDVVGPASSTSSSPSSVSSSSAGSRVPRPRAPGSSGTGASGPARPSTSYTAAASTSIAARASAGASSVAAAAASLSAALRATGSAAASTSGGSGTWSSSSVSSGGGAAADGREVSEHGGEMAAAPPPLPRLRAHLVMDDEAAARVRAVLGLLRREAYEAAVAAAAGGGGGAVAAAGSSGGSLEGSESLLIELVPDLDMADMVIGTKSKLRNTPKVRNAARKRDLPVYALTATSTSALLRNLCPLLGLDPLAVAEVVRAAAGGRDDGSDSDGAAAEGSLLSSLEGESDDGEEGLAGSSSGSGGGGHRRSLELSAADDYAELLATTVRELRYAPLDRSYAQHVLSRFVEEMAAAESAAAGATSSGAGAGPEPADSAAAAVRASSLAAVAWACGFVKHRKKFVEASRGELRQLSEACGRRWREFSGAELLRIAGGFAGMRLAPPSAEWLRGLTAAAAVALGSRAQESGAEGQRAMTQGGGGGQAAGGGGGPEGAGVGAASWGSRLSADEASRLQLAVSELELLWLEAERQQQQRLE</sequence>
<keyword evidence="1" id="KW-0547">Nucleotide-binding</keyword>
<dbReference type="InterPro" id="IPR045735">
    <property type="entry name" value="Spore_III_AA_AAA+_ATPase"/>
</dbReference>
<dbReference type="CDD" id="cd00009">
    <property type="entry name" value="AAA"/>
    <property type="match status" value="1"/>
</dbReference>
<feature type="compositionally biased region" description="Low complexity" evidence="3">
    <location>
        <begin position="713"/>
        <end position="727"/>
    </location>
</feature>
<evidence type="ECO:0000256" key="2">
    <source>
        <dbReference type="ARBA" id="ARBA00022840"/>
    </source>
</evidence>